<sequence length="366" mass="41790">MTIKKIIGQIHLWLGLISGLVVFILGLTGSIYAFQDELKTLIYKDRLYVDAPAGAVRLPLSQLITVAEKALGTDRKLSRAELSQLPGRTYMFRALKLDREAFGYWNYYQYYDKVYLNPYTGQVVFKENAKKEFFTVVLALHMNLLMGDNVGHFVVKWSVVCFVVLLLTGLVLWWPKKWKRKQLKKRFSVKWNAKFKRLNYDLHNVFGFYSFLALMIIAGTGLMWSFELTTDKKAKVLSDTTQMTDVIPADLILKQALKASPETVYFLYNFPSVKSGTVNVSAYQSKMQLYDRVQYRFDRYSGKLLQQPQSFAQLSAGAKIIAMNYDLHTGSALGLTGKLLAFLAGIIAAGLPVTGFLIWWKREKSK</sequence>
<protein>
    <submittedName>
        <fullName evidence="1">Iron-regulated membrane protein</fullName>
    </submittedName>
</protein>
<dbReference type="EMBL" id="JAVDTF010000002">
    <property type="protein sequence ID" value="MDR6783994.1"/>
    <property type="molecule type" value="Genomic_DNA"/>
</dbReference>
<comment type="caution">
    <text evidence="1">The sequence shown here is derived from an EMBL/GenBank/DDBJ whole genome shotgun (WGS) entry which is preliminary data.</text>
</comment>
<evidence type="ECO:0000313" key="1">
    <source>
        <dbReference type="EMBL" id="MDR6783994.1"/>
    </source>
</evidence>
<gene>
    <name evidence="1" type="ORF">J2X78_002559</name>
</gene>
<name>A0ACC6KXK6_9SPHI</name>
<keyword evidence="2" id="KW-1185">Reference proteome</keyword>
<proteinExistence type="predicted"/>
<accession>A0ACC6KXK6</accession>
<evidence type="ECO:0000313" key="2">
    <source>
        <dbReference type="Proteomes" id="UP001246858"/>
    </source>
</evidence>
<dbReference type="Proteomes" id="UP001246858">
    <property type="component" value="Unassembled WGS sequence"/>
</dbReference>
<reference evidence="1" key="1">
    <citation type="submission" date="2023-07" db="EMBL/GenBank/DDBJ databases">
        <title>Sorghum-associated microbial communities from plants grown in Nebraska, USA.</title>
        <authorList>
            <person name="Schachtman D."/>
        </authorList>
    </citation>
    <scope>NUCLEOTIDE SEQUENCE</scope>
    <source>
        <strain evidence="1">2697</strain>
    </source>
</reference>
<organism evidence="1 2">
    <name type="scientific">Pedobacter africanus</name>
    <dbReference type="NCBI Taxonomy" id="151894"/>
    <lineage>
        <taxon>Bacteria</taxon>
        <taxon>Pseudomonadati</taxon>
        <taxon>Bacteroidota</taxon>
        <taxon>Sphingobacteriia</taxon>
        <taxon>Sphingobacteriales</taxon>
        <taxon>Sphingobacteriaceae</taxon>
        <taxon>Pedobacter</taxon>
    </lineage>
</organism>